<accession>A0A382WLD3</accession>
<proteinExistence type="predicted"/>
<sequence length="53" mass="5821">MNAIQALSQLSYSPVLAGNPMPIHRDNKETLVATTRYVELQYFLLIGGLPSST</sequence>
<protein>
    <submittedName>
        <fullName evidence="1">Uncharacterized protein</fullName>
    </submittedName>
</protein>
<name>A0A382WLD3_9ZZZZ</name>
<dbReference type="AlphaFoldDB" id="A0A382WLD3"/>
<feature type="non-terminal residue" evidence="1">
    <location>
        <position position="53"/>
    </location>
</feature>
<organism evidence="1">
    <name type="scientific">marine metagenome</name>
    <dbReference type="NCBI Taxonomy" id="408172"/>
    <lineage>
        <taxon>unclassified sequences</taxon>
        <taxon>metagenomes</taxon>
        <taxon>ecological metagenomes</taxon>
    </lineage>
</organism>
<gene>
    <name evidence="1" type="ORF">METZ01_LOCUS412437</name>
</gene>
<dbReference type="EMBL" id="UINC01160758">
    <property type="protein sequence ID" value="SVD59583.1"/>
    <property type="molecule type" value="Genomic_DNA"/>
</dbReference>
<reference evidence="1" key="1">
    <citation type="submission" date="2018-05" db="EMBL/GenBank/DDBJ databases">
        <authorList>
            <person name="Lanie J.A."/>
            <person name="Ng W.-L."/>
            <person name="Kazmierczak K.M."/>
            <person name="Andrzejewski T.M."/>
            <person name="Davidsen T.M."/>
            <person name="Wayne K.J."/>
            <person name="Tettelin H."/>
            <person name="Glass J.I."/>
            <person name="Rusch D."/>
            <person name="Podicherti R."/>
            <person name="Tsui H.-C.T."/>
            <person name="Winkler M.E."/>
        </authorList>
    </citation>
    <scope>NUCLEOTIDE SEQUENCE</scope>
</reference>
<evidence type="ECO:0000313" key="1">
    <source>
        <dbReference type="EMBL" id="SVD59583.1"/>
    </source>
</evidence>